<dbReference type="OrthoDB" id="18384at10239"/>
<dbReference type="KEGG" id="vg:19524785"/>
<evidence type="ECO:0000313" key="2">
    <source>
        <dbReference type="Proteomes" id="UP000019733"/>
    </source>
</evidence>
<dbReference type="GO" id="GO:0004519">
    <property type="term" value="F:endonuclease activity"/>
    <property type="evidence" value="ECO:0007669"/>
    <property type="project" value="UniProtKB-KW"/>
</dbReference>
<dbReference type="InterPro" id="IPR024796">
    <property type="entry name" value="T4_endonuc_V"/>
</dbReference>
<dbReference type="SUPFAM" id="SSF47077">
    <property type="entry name" value="T4 endonuclease V"/>
    <property type="match status" value="1"/>
</dbReference>
<proteinExistence type="predicted"/>
<dbReference type="GeneID" id="19524785"/>
<evidence type="ECO:0000313" key="1">
    <source>
        <dbReference type="EMBL" id="AIA80027.1"/>
    </source>
</evidence>
<keyword evidence="1" id="KW-0378">Hydrolase</keyword>
<accession>A0A060BH08</accession>
<keyword evidence="2" id="KW-1185">Reference proteome</keyword>
<reference evidence="1" key="1">
    <citation type="submission" date="2015-07" db="EMBL/GenBank/DDBJ databases">
        <title>Isolation and characterization of a novel lytic T4-like coliphage vB_EcoM_JS09 infecting APEC.</title>
        <authorList>
            <person name="Zhou Y."/>
            <person name="Bao H.D."/>
            <person name="Zhang H."/>
            <person name="Wang R."/>
        </authorList>
    </citation>
    <scope>NUCLEOTIDE SEQUENCE</scope>
</reference>
<organism evidence="1 2">
    <name type="scientific">Escherichia phage vB_EcoM_JS09</name>
    <dbReference type="NCBI Taxonomy" id="1430444"/>
    <lineage>
        <taxon>Viruses</taxon>
        <taxon>Duplodnaviria</taxon>
        <taxon>Heunggongvirae</taxon>
        <taxon>Uroviricota</taxon>
        <taxon>Caudoviricetes</taxon>
        <taxon>Pantevenvirales</taxon>
        <taxon>Straboviridae</taxon>
        <taxon>Tevenvirinae</taxon>
        <taxon>Mosigvirus</taxon>
        <taxon>Mosigvirus JS09</taxon>
    </lineage>
</organism>
<sequence length="45" mass="5272">MGKMTYINLTLVSKFADQHLIAEYCELPRVFGIIRKHVAKIFTFK</sequence>
<dbReference type="EMBL" id="KF582788">
    <property type="protein sequence ID" value="AIA80027.1"/>
    <property type="molecule type" value="Genomic_DNA"/>
</dbReference>
<keyword evidence="1" id="KW-0255">Endonuclease</keyword>
<dbReference type="Proteomes" id="UP000019733">
    <property type="component" value="Segment"/>
</dbReference>
<name>A0A060BH08_9CAUD</name>
<dbReference type="Gene3D" id="1.10.440.10">
    <property type="entry name" value="T4 endonuclease V"/>
    <property type="match status" value="1"/>
</dbReference>
<protein>
    <submittedName>
        <fullName evidence="1">Endonuclease V N-glysidase</fullName>
    </submittedName>
</protein>
<keyword evidence="1" id="KW-0540">Nuclease</keyword>
<gene>
    <name evidence="1" type="ORF">JS09_060</name>
</gene>
<dbReference type="RefSeq" id="YP_009037383.1">
    <property type="nucleotide sequence ID" value="NC_024124.2"/>
</dbReference>